<name>A0A916WNC1_9SPHN</name>
<sequence>MADDQAVLADLARVKALFQQRAIVTYLGFTPSRSAPANSLGEAHGRPGSTSSLAAAGAYPPADARCRACGENRCGCPDPVFAGVVPALVSNPVHEDLSA</sequence>
<reference evidence="2" key="2">
    <citation type="submission" date="2020-09" db="EMBL/GenBank/DDBJ databases">
        <authorList>
            <person name="Sun Q."/>
            <person name="Zhou Y."/>
        </authorList>
    </citation>
    <scope>NUCLEOTIDE SEQUENCE</scope>
    <source>
        <strain evidence="2">CGMCC 1.15330</strain>
    </source>
</reference>
<keyword evidence="3" id="KW-1185">Reference proteome</keyword>
<evidence type="ECO:0000313" key="3">
    <source>
        <dbReference type="Proteomes" id="UP000623067"/>
    </source>
</evidence>
<gene>
    <name evidence="2" type="ORF">GCM10011380_00370</name>
</gene>
<comment type="caution">
    <text evidence="2">The sequence shown here is derived from an EMBL/GenBank/DDBJ whole genome shotgun (WGS) entry which is preliminary data.</text>
</comment>
<dbReference type="Proteomes" id="UP000623067">
    <property type="component" value="Unassembled WGS sequence"/>
</dbReference>
<evidence type="ECO:0000313" key="2">
    <source>
        <dbReference type="EMBL" id="GGB14887.1"/>
    </source>
</evidence>
<proteinExistence type="predicted"/>
<evidence type="ECO:0000256" key="1">
    <source>
        <dbReference type="SAM" id="MobiDB-lite"/>
    </source>
</evidence>
<feature type="region of interest" description="Disordered" evidence="1">
    <location>
        <begin position="36"/>
        <end position="56"/>
    </location>
</feature>
<dbReference type="AlphaFoldDB" id="A0A916WNC1"/>
<protein>
    <submittedName>
        <fullName evidence="2">Uncharacterized protein</fullName>
    </submittedName>
</protein>
<dbReference type="EMBL" id="BMIH01000001">
    <property type="protein sequence ID" value="GGB14887.1"/>
    <property type="molecule type" value="Genomic_DNA"/>
</dbReference>
<reference evidence="2" key="1">
    <citation type="journal article" date="2014" name="Int. J. Syst. Evol. Microbiol.">
        <title>Complete genome sequence of Corynebacterium casei LMG S-19264T (=DSM 44701T), isolated from a smear-ripened cheese.</title>
        <authorList>
            <consortium name="US DOE Joint Genome Institute (JGI-PGF)"/>
            <person name="Walter F."/>
            <person name="Albersmeier A."/>
            <person name="Kalinowski J."/>
            <person name="Ruckert C."/>
        </authorList>
    </citation>
    <scope>NUCLEOTIDE SEQUENCE</scope>
    <source>
        <strain evidence="2">CGMCC 1.15330</strain>
    </source>
</reference>
<organism evidence="2 3">
    <name type="scientific">Sphingomonas metalli</name>
    <dbReference type="NCBI Taxonomy" id="1779358"/>
    <lineage>
        <taxon>Bacteria</taxon>
        <taxon>Pseudomonadati</taxon>
        <taxon>Pseudomonadota</taxon>
        <taxon>Alphaproteobacteria</taxon>
        <taxon>Sphingomonadales</taxon>
        <taxon>Sphingomonadaceae</taxon>
        <taxon>Sphingomonas</taxon>
    </lineage>
</organism>
<accession>A0A916WNC1</accession>
<dbReference type="RefSeq" id="WP_188656611.1">
    <property type="nucleotide sequence ID" value="NZ_BMIH01000001.1"/>
</dbReference>